<dbReference type="PANTHER" id="PTHR39613">
    <property type="entry name" value="ANCHORED CELL WALL PROTEIN, PUTATIVE (AFU_ORTHOLOGUE AFUA_4G08960)-RELATED"/>
    <property type="match status" value="1"/>
</dbReference>
<feature type="compositionally biased region" description="Polar residues" evidence="1">
    <location>
        <begin position="227"/>
        <end position="247"/>
    </location>
</feature>
<evidence type="ECO:0000313" key="4">
    <source>
        <dbReference type="EMBL" id="BCR83219.1"/>
    </source>
</evidence>
<feature type="compositionally biased region" description="Low complexity" evidence="1">
    <location>
        <begin position="364"/>
        <end position="411"/>
    </location>
</feature>
<dbReference type="KEGG" id="ache:ACHE_10621S"/>
<dbReference type="PANTHER" id="PTHR39613:SF1">
    <property type="entry name" value="ANCHORED CELL WALL PROTEIN, PUTATIVE (AFU_ORTHOLOGUE AFUA_4G08960)-RELATED"/>
    <property type="match status" value="1"/>
</dbReference>
<gene>
    <name evidence="4" type="ORF">ACHE_10621S</name>
</gene>
<name>A0A7R7VEK8_ASPCH</name>
<dbReference type="InterPro" id="IPR018620">
    <property type="entry name" value="Ubiquitin3-bd_protein_But2_C"/>
</dbReference>
<feature type="domain" description="Cell wall mannoprotein PIR1-like C-terminal" evidence="3">
    <location>
        <begin position="64"/>
        <end position="138"/>
    </location>
</feature>
<dbReference type="InterPro" id="IPR054508">
    <property type="entry name" value="PIR1-like_C"/>
</dbReference>
<sequence>MKNFVTVAAFAAGANALVGRSSSCCFSLNASGGASGTLGQLSDGQNRIGDDSLSPAQYCIDSNGAITDGNGRGCILTPPTTQFQCDEGATPTPGFSINSQGQLEYQGSTKFVACETGQNNGLNVYTEESDAVSQCKDVTLAADSCSGSGSGSGASSSAAPSSPAPRPTSSVPVVSVSTPAVSSPAASPSSEAPVGSGSAPAPSESASASPSSSQVVVPVSPAPGSSKPKTTVWTTVTSYECSSQSTPVVPVETPSGPQSQTVPGTPGVPGGSQPSGTPGVPGGSQPSGPAGTTPVVPGGSQPSGTPGVPGGSQPSGPAGTTPVVPGGSQPSGTPGVPGGSQPSGPAGTTPVVPGGSQPSESAQPSGPAGTTPVVPGGSQPSESAQPSGTASSSQPSGTSTGSQPSGSASGSCPTNLNGEYTAPHLIIPVDSSSPDTAPGTSYNGTISSSKTTLYNFDVPQSYADKTCSLVFLFPKQEDLETSAFTFSGDGKIDFASLESAVTTDTSYSNMPSVKEDYGVTAVAPGNSYVISTFSCPAGEAVSYEMKNAGSTYLDFFEDYNPSPIGLYITTC</sequence>
<evidence type="ECO:0000256" key="1">
    <source>
        <dbReference type="SAM" id="MobiDB-lite"/>
    </source>
</evidence>
<organism evidence="4 5">
    <name type="scientific">Aspergillus chevalieri</name>
    <name type="common">Eurotium chevalieri</name>
    <dbReference type="NCBI Taxonomy" id="182096"/>
    <lineage>
        <taxon>Eukaryota</taxon>
        <taxon>Fungi</taxon>
        <taxon>Dikarya</taxon>
        <taxon>Ascomycota</taxon>
        <taxon>Pezizomycotina</taxon>
        <taxon>Eurotiomycetes</taxon>
        <taxon>Eurotiomycetidae</taxon>
        <taxon>Eurotiales</taxon>
        <taxon>Aspergillaceae</taxon>
        <taxon>Aspergillus</taxon>
        <taxon>Aspergillus subgen. Aspergillus</taxon>
    </lineage>
</organism>
<feature type="compositionally biased region" description="Low complexity" evidence="1">
    <location>
        <begin position="146"/>
        <end position="226"/>
    </location>
</feature>
<accession>A0A7R7VEK8</accession>
<dbReference type="Pfam" id="PF22799">
    <property type="entry name" value="PIR1-like_C"/>
    <property type="match status" value="1"/>
</dbReference>
<protein>
    <recommendedName>
        <fullName evidence="6">Ubiquitin 3 binding protein But2 C-terminal domain-containing protein</fullName>
    </recommendedName>
</protein>
<feature type="region of interest" description="Disordered" evidence="1">
    <location>
        <begin position="146"/>
        <end position="419"/>
    </location>
</feature>
<dbReference type="RefSeq" id="XP_043131741.1">
    <property type="nucleotide sequence ID" value="XM_043281309.1"/>
</dbReference>
<dbReference type="AlphaFoldDB" id="A0A7R7VEK8"/>
<keyword evidence="5" id="KW-1185">Reference proteome</keyword>
<dbReference type="Proteomes" id="UP000637239">
    <property type="component" value="Chromosome 1"/>
</dbReference>
<dbReference type="GeneID" id="66977578"/>
<dbReference type="Pfam" id="PF09792">
    <property type="entry name" value="But2"/>
    <property type="match status" value="1"/>
</dbReference>
<feature type="compositionally biased region" description="Low complexity" evidence="1">
    <location>
        <begin position="259"/>
        <end position="356"/>
    </location>
</feature>
<reference evidence="4" key="2">
    <citation type="submission" date="2021-02" db="EMBL/GenBank/DDBJ databases">
        <title>Aspergillus chevalieri M1 genome sequence.</title>
        <authorList>
            <person name="Kadooka C."/>
            <person name="Mori K."/>
            <person name="Futagami T."/>
        </authorList>
    </citation>
    <scope>NUCLEOTIDE SEQUENCE</scope>
    <source>
        <strain evidence="4">M1</strain>
    </source>
</reference>
<evidence type="ECO:0008006" key="6">
    <source>
        <dbReference type="Google" id="ProtNLM"/>
    </source>
</evidence>
<reference evidence="4" key="1">
    <citation type="submission" date="2021-01" db="EMBL/GenBank/DDBJ databases">
        <authorList>
            <consortium name="Aspergillus chevalieri M1 genome sequencing consortium"/>
            <person name="Kazuki M."/>
            <person name="Futagami T."/>
        </authorList>
    </citation>
    <scope>NUCLEOTIDE SEQUENCE</scope>
    <source>
        <strain evidence="4">M1</strain>
    </source>
</reference>
<feature type="domain" description="Ubiquitin 3 binding protein But2 C-terminal" evidence="2">
    <location>
        <begin position="422"/>
        <end position="561"/>
    </location>
</feature>
<proteinExistence type="predicted"/>
<evidence type="ECO:0000259" key="3">
    <source>
        <dbReference type="Pfam" id="PF22799"/>
    </source>
</evidence>
<evidence type="ECO:0000259" key="2">
    <source>
        <dbReference type="Pfam" id="PF09792"/>
    </source>
</evidence>
<evidence type="ECO:0000313" key="5">
    <source>
        <dbReference type="Proteomes" id="UP000637239"/>
    </source>
</evidence>
<dbReference type="EMBL" id="AP024416">
    <property type="protein sequence ID" value="BCR83219.1"/>
    <property type="molecule type" value="Genomic_DNA"/>
</dbReference>